<evidence type="ECO:0000313" key="2">
    <source>
        <dbReference type="EMBL" id="CAF1026567.1"/>
    </source>
</evidence>
<evidence type="ECO:0000313" key="4">
    <source>
        <dbReference type="Proteomes" id="UP000663829"/>
    </source>
</evidence>
<proteinExistence type="predicted"/>
<organism evidence="2 4">
    <name type="scientific">Didymodactylos carnosus</name>
    <dbReference type="NCBI Taxonomy" id="1234261"/>
    <lineage>
        <taxon>Eukaryota</taxon>
        <taxon>Metazoa</taxon>
        <taxon>Spiralia</taxon>
        <taxon>Gnathifera</taxon>
        <taxon>Rotifera</taxon>
        <taxon>Eurotatoria</taxon>
        <taxon>Bdelloidea</taxon>
        <taxon>Philodinida</taxon>
        <taxon>Philodinidae</taxon>
        <taxon>Didymodactylos</taxon>
    </lineage>
</organism>
<dbReference type="InterPro" id="IPR026082">
    <property type="entry name" value="ABCA"/>
</dbReference>
<reference evidence="2" key="1">
    <citation type="submission" date="2021-02" db="EMBL/GenBank/DDBJ databases">
        <authorList>
            <person name="Nowell W R."/>
        </authorList>
    </citation>
    <scope>NUCLEOTIDE SEQUENCE</scope>
</reference>
<dbReference type="OrthoDB" id="10255969at2759"/>
<keyword evidence="4" id="KW-1185">Reference proteome</keyword>
<keyword evidence="1" id="KW-0812">Transmembrane</keyword>
<dbReference type="PANTHER" id="PTHR19229">
    <property type="entry name" value="ATP-BINDING CASSETTE TRANSPORTER SUBFAMILY A ABCA"/>
    <property type="match status" value="1"/>
</dbReference>
<feature type="transmembrane region" description="Helical" evidence="1">
    <location>
        <begin position="293"/>
        <end position="318"/>
    </location>
</feature>
<dbReference type="EMBL" id="CAJOBC010003718">
    <property type="protein sequence ID" value="CAF3797675.1"/>
    <property type="molecule type" value="Genomic_DNA"/>
</dbReference>
<evidence type="ECO:0000313" key="3">
    <source>
        <dbReference type="EMBL" id="CAF3797675.1"/>
    </source>
</evidence>
<evidence type="ECO:0000256" key="1">
    <source>
        <dbReference type="SAM" id="Phobius"/>
    </source>
</evidence>
<dbReference type="Proteomes" id="UP000681722">
    <property type="component" value="Unassembled WGS sequence"/>
</dbReference>
<dbReference type="GO" id="GO:0140359">
    <property type="term" value="F:ABC-type transporter activity"/>
    <property type="evidence" value="ECO:0007669"/>
    <property type="project" value="InterPro"/>
</dbReference>
<name>A0A814IND7_9BILA</name>
<keyword evidence="1" id="KW-1133">Transmembrane helix</keyword>
<dbReference type="Proteomes" id="UP000663829">
    <property type="component" value="Unassembled WGS sequence"/>
</dbReference>
<dbReference type="AlphaFoldDB" id="A0A814IND7"/>
<sequence>MLSMNSLSMFWREFCALFHKTYLLAKRKRGETITEILLAYTFLALLLGMRYILDRRYNHAYQIPRFRPQDAMTFSNKDNITFYYPSNPCTDQIVNSFMTKLKLNWPMFNSTMQYLSNPDVSSLPVATQLQIHAFIYFTNLNSCTNATTMPDQITYTLRMQEYGATYYRAQRTMLLDNDIFWKRAPEDFCQSNASMLNYQTAFLGVQYFIDLAIIEYSIGIPMIDYSNIHLNHFGCPEYYFDQLHSLYNFFIPIFFSFIYLITFMMNIGYIVDERQNKTKEYLRIFGLRTWINNLVWVCRAMSLLAKLIAFLLWVITFIDFYPGVSVGVRYFMSLFPNSGLLFCFEVVLQFERKSYGVTTYKKFYTNLYTYPLYIGIILLIQCLWSVIFMLLAIYVERINPGEFGVAQPWTYLFRVCLTTYL</sequence>
<accession>A0A814IND7</accession>
<comment type="caution">
    <text evidence="2">The sequence shown here is derived from an EMBL/GenBank/DDBJ whole genome shotgun (WGS) entry which is preliminary data.</text>
</comment>
<feature type="transmembrane region" description="Helical" evidence="1">
    <location>
        <begin position="330"/>
        <end position="350"/>
    </location>
</feature>
<keyword evidence="1" id="KW-0472">Membrane</keyword>
<protein>
    <submittedName>
        <fullName evidence="2">Uncharacterized protein</fullName>
    </submittedName>
</protein>
<feature type="transmembrane region" description="Helical" evidence="1">
    <location>
        <begin position="370"/>
        <end position="395"/>
    </location>
</feature>
<feature type="transmembrane region" description="Helical" evidence="1">
    <location>
        <begin position="249"/>
        <end position="272"/>
    </location>
</feature>
<feature type="transmembrane region" description="Helical" evidence="1">
    <location>
        <begin position="36"/>
        <end position="53"/>
    </location>
</feature>
<dbReference type="GO" id="GO:0016020">
    <property type="term" value="C:membrane"/>
    <property type="evidence" value="ECO:0007669"/>
    <property type="project" value="InterPro"/>
</dbReference>
<dbReference type="EMBL" id="CAJNOQ010003718">
    <property type="protein sequence ID" value="CAF1026567.1"/>
    <property type="molecule type" value="Genomic_DNA"/>
</dbReference>
<gene>
    <name evidence="2" type="ORF">GPM918_LOCUS15060</name>
    <name evidence="3" type="ORF">SRO942_LOCUS15060</name>
</gene>